<proteinExistence type="predicted"/>
<protein>
    <submittedName>
        <fullName evidence="3">Uncharacterized protein LOC111123525</fullName>
    </submittedName>
</protein>
<gene>
    <name evidence="3" type="primary">LOC111123525</name>
</gene>
<feature type="signal peptide" evidence="1">
    <location>
        <begin position="1"/>
        <end position="23"/>
    </location>
</feature>
<sequence length="347" mass="38865">MGFGIFYRCLWVHLILAVQFGEAQVRFRNPWINVVRRHSCSIVECNFGETCDLSYENCRESGPCFLKEPTCVGVFDLPREGTCPDPRMNMIQRFSVDCFDDAGCDAPQICCHSFTGSYCWFPRSRQTVRSLIPRFTNRSVQRILENGTLVETPRDNGGDFFPPEPRFIGNLPVFQDRTAENDGNDNMVFILRDPQIGNDRVISVARGQDNNNNPRANGNSLGQFSNNRLLSAFRDTQQNINSGFSVFSEPAGGGVNIVNSIETRIPDEFTTVQASDLMVPQTSRRAIPFRGPNGGISLLQNQIQTLGSNLFSDQSPAGIPVLMESPPLGTTRTDIRNRPILFRPRTL</sequence>
<dbReference type="KEGG" id="cvn:111123525"/>
<dbReference type="GeneID" id="111123525"/>
<dbReference type="AlphaFoldDB" id="A0A8B8D0L9"/>
<dbReference type="Proteomes" id="UP000694844">
    <property type="component" value="Chromosome 3"/>
</dbReference>
<accession>A0A8B8D0L9</accession>
<keyword evidence="2" id="KW-1185">Reference proteome</keyword>
<reference evidence="3" key="1">
    <citation type="submission" date="2025-08" db="UniProtKB">
        <authorList>
            <consortium name="RefSeq"/>
        </authorList>
    </citation>
    <scope>IDENTIFICATION</scope>
    <source>
        <tissue evidence="3">Whole sample</tissue>
    </source>
</reference>
<feature type="chain" id="PRO_5034310102" evidence="1">
    <location>
        <begin position="24"/>
        <end position="347"/>
    </location>
</feature>
<dbReference type="SUPFAM" id="SSF57256">
    <property type="entry name" value="Elafin-like"/>
    <property type="match status" value="1"/>
</dbReference>
<organism evidence="2 3">
    <name type="scientific">Crassostrea virginica</name>
    <name type="common">Eastern oyster</name>
    <dbReference type="NCBI Taxonomy" id="6565"/>
    <lineage>
        <taxon>Eukaryota</taxon>
        <taxon>Metazoa</taxon>
        <taxon>Spiralia</taxon>
        <taxon>Lophotrochozoa</taxon>
        <taxon>Mollusca</taxon>
        <taxon>Bivalvia</taxon>
        <taxon>Autobranchia</taxon>
        <taxon>Pteriomorphia</taxon>
        <taxon>Ostreida</taxon>
        <taxon>Ostreoidea</taxon>
        <taxon>Ostreidae</taxon>
        <taxon>Crassostrea</taxon>
    </lineage>
</organism>
<evidence type="ECO:0000313" key="3">
    <source>
        <dbReference type="RefSeq" id="XP_022321623.1"/>
    </source>
</evidence>
<dbReference type="OrthoDB" id="6085198at2759"/>
<keyword evidence="1" id="KW-0732">Signal</keyword>
<name>A0A8B8D0L9_CRAVI</name>
<evidence type="ECO:0000313" key="2">
    <source>
        <dbReference type="Proteomes" id="UP000694844"/>
    </source>
</evidence>
<dbReference type="InterPro" id="IPR036645">
    <property type="entry name" value="Elafin-like_sf"/>
</dbReference>
<evidence type="ECO:0000256" key="1">
    <source>
        <dbReference type="SAM" id="SignalP"/>
    </source>
</evidence>
<dbReference type="RefSeq" id="XP_022321623.1">
    <property type="nucleotide sequence ID" value="XM_022465915.1"/>
</dbReference>